<dbReference type="InterPro" id="IPR023996">
    <property type="entry name" value="TonB-dep_OMP_SusC/RagA"/>
</dbReference>
<evidence type="ECO:0000256" key="7">
    <source>
        <dbReference type="PROSITE-ProRule" id="PRU01360"/>
    </source>
</evidence>
<dbReference type="InterPro" id="IPR039426">
    <property type="entry name" value="TonB-dep_rcpt-like"/>
</dbReference>
<dbReference type="InterPro" id="IPR023997">
    <property type="entry name" value="TonB-dep_OMP_SusC/RagA_CS"/>
</dbReference>
<proteinExistence type="inferred from homology"/>
<dbReference type="NCBIfam" id="TIGR04056">
    <property type="entry name" value="OMP_RagA_SusC"/>
    <property type="match status" value="1"/>
</dbReference>
<keyword evidence="6 7" id="KW-0998">Cell outer membrane</keyword>
<protein>
    <submittedName>
        <fullName evidence="10">TonB-linked outer membrane protein, SusC/RagA family</fullName>
    </submittedName>
</protein>
<comment type="similarity">
    <text evidence="7">Belongs to the TonB-dependent receptor family.</text>
</comment>
<dbReference type="SUPFAM" id="SSF49464">
    <property type="entry name" value="Carboxypeptidase regulatory domain-like"/>
    <property type="match status" value="1"/>
</dbReference>
<evidence type="ECO:0000256" key="4">
    <source>
        <dbReference type="ARBA" id="ARBA00022692"/>
    </source>
</evidence>
<dbReference type="RefSeq" id="WP_092010454.1">
    <property type="nucleotide sequence ID" value="NZ_FOXH01000001.1"/>
</dbReference>
<evidence type="ECO:0000256" key="8">
    <source>
        <dbReference type="SAM" id="SignalP"/>
    </source>
</evidence>
<dbReference type="Pfam" id="PF07715">
    <property type="entry name" value="Plug"/>
    <property type="match status" value="1"/>
</dbReference>
<dbReference type="InterPro" id="IPR012910">
    <property type="entry name" value="Plug_dom"/>
</dbReference>
<evidence type="ECO:0000256" key="3">
    <source>
        <dbReference type="ARBA" id="ARBA00022452"/>
    </source>
</evidence>
<evidence type="ECO:0000313" key="10">
    <source>
        <dbReference type="EMBL" id="SFP03459.1"/>
    </source>
</evidence>
<dbReference type="Pfam" id="PF13715">
    <property type="entry name" value="CarbopepD_reg_2"/>
    <property type="match status" value="1"/>
</dbReference>
<dbReference type="InterPro" id="IPR036942">
    <property type="entry name" value="Beta-barrel_TonB_sf"/>
</dbReference>
<dbReference type="Gene3D" id="2.60.40.1120">
    <property type="entry name" value="Carboxypeptidase-like, regulatory domain"/>
    <property type="match status" value="1"/>
</dbReference>
<keyword evidence="5 7" id="KW-0472">Membrane</keyword>
<dbReference type="SUPFAM" id="SSF56935">
    <property type="entry name" value="Porins"/>
    <property type="match status" value="1"/>
</dbReference>
<evidence type="ECO:0000256" key="6">
    <source>
        <dbReference type="ARBA" id="ARBA00023237"/>
    </source>
</evidence>
<name>A0A1I5M1P9_9BACT</name>
<dbReference type="AlphaFoldDB" id="A0A1I5M1P9"/>
<dbReference type="EMBL" id="FOXH01000001">
    <property type="protein sequence ID" value="SFP03459.1"/>
    <property type="molecule type" value="Genomic_DNA"/>
</dbReference>
<evidence type="ECO:0000256" key="5">
    <source>
        <dbReference type="ARBA" id="ARBA00023136"/>
    </source>
</evidence>
<sequence>MKRNLQFLIILLFTLIVSEKGFAQQSSTITGKVIDSKTKEPIIGAAVAIKGSPGGTLTDVSGNFTFKSNKKPPFTVLATFVGYKKQEIEVYELETLKISLVESKGFKLDEVVVIGYGTQKRSDITGSVASVPIEIKSQPVSSVERLLQGAIAGVQVTQSTGQPGGGVSVQVRGSGSITAGTQPLYVIDGFPVYNDESLNDAGVTDGPKINPLSSINTSDIESIDVLKDASATAIYGSRGANGVVIINTKKGTGGKSSINYDGYYGVQSVVKTIPLLTAGEWGALRNDALINSGKAPQYSKAQLDSLGQGTDWQSAAFREAAIQSHSISILTGSEKTRLAISGNYFKQDGVIRNTGFERYSGRLNVEHDYSKKLRLSTYITASTSNAQVAPASVVPNLLLMSPAVPIYNPDGSFLIKTPFEGTYSNPINTLLNQVNETRTNRILANVSGEYTILDGLVAKVLVGTDIIDNKQNRYRPSTVYESAGLGGIAQVGSIFTSNWLNENTLSYTKNINNIHNFNAIIGFTQQSSVTQGSVAAAAGFATDAFSFNNLGAGITSQTPSSLSSKWALESFLARVNYGYNDKYLLTLTVRSDGSSRFGSGNKWGTFPSAAFAWNAGEEEFIKNIATITHLKFRLSGGLTGNQQIPTYQSLSQLGFYRYNFGNTNVSGFAPNTIANPNLSWEKTAQYDFGIDLGLFKNRVNIVADIYYKKTTDLLLNVTLPATSGLLNFTTLQAQAYQNIGAVENKGIELAVSSKNLIGKFKWNSNLIFAINRNQVLSLGDGVSQLIPDNSLPSIAAVGQPLGSFIVYQTNGLIPVGTPPAKALTPSQNKAAGGQQYVDQNNDGVITQAGDRIIIANQPSFTAGLTNTFNYKGFDLAVFFQASYGGKIYNQNRATLELGTGYTNATRTLLNRYTETNTKTDVHSAYQDPAATISDRFIEDGSYLRLKNISLGYTLPEKLLSKAKIKTIRFYVSAQNLWTLTNYTGYDPEASSNGQSAINSGVDNGVYPNSKTILGGISLSF</sequence>
<comment type="subcellular location">
    <subcellularLocation>
        <location evidence="1 7">Cell outer membrane</location>
        <topology evidence="1 7">Multi-pass membrane protein</topology>
    </subcellularLocation>
</comment>
<dbReference type="OrthoDB" id="9768177at2"/>
<dbReference type="STRING" id="1079859.SAMN04515674_10178"/>
<dbReference type="InterPro" id="IPR037066">
    <property type="entry name" value="Plug_dom_sf"/>
</dbReference>
<organism evidence="10 11">
    <name type="scientific">Pseudarcicella hirudinis</name>
    <dbReference type="NCBI Taxonomy" id="1079859"/>
    <lineage>
        <taxon>Bacteria</taxon>
        <taxon>Pseudomonadati</taxon>
        <taxon>Bacteroidota</taxon>
        <taxon>Cytophagia</taxon>
        <taxon>Cytophagales</taxon>
        <taxon>Flectobacillaceae</taxon>
        <taxon>Pseudarcicella</taxon>
    </lineage>
</organism>
<keyword evidence="8" id="KW-0732">Signal</keyword>
<dbReference type="Proteomes" id="UP000199306">
    <property type="component" value="Unassembled WGS sequence"/>
</dbReference>
<evidence type="ECO:0000256" key="2">
    <source>
        <dbReference type="ARBA" id="ARBA00022448"/>
    </source>
</evidence>
<dbReference type="InterPro" id="IPR008969">
    <property type="entry name" value="CarboxyPept-like_regulatory"/>
</dbReference>
<dbReference type="Gene3D" id="2.170.130.10">
    <property type="entry name" value="TonB-dependent receptor, plug domain"/>
    <property type="match status" value="1"/>
</dbReference>
<keyword evidence="11" id="KW-1185">Reference proteome</keyword>
<keyword evidence="3 7" id="KW-1134">Transmembrane beta strand</keyword>
<keyword evidence="2 7" id="KW-0813">Transport</keyword>
<accession>A0A1I5M1P9</accession>
<dbReference type="Gene3D" id="2.40.170.20">
    <property type="entry name" value="TonB-dependent receptor, beta-barrel domain"/>
    <property type="match status" value="1"/>
</dbReference>
<reference evidence="10 11" key="1">
    <citation type="submission" date="2016-10" db="EMBL/GenBank/DDBJ databases">
        <authorList>
            <person name="de Groot N.N."/>
        </authorList>
    </citation>
    <scope>NUCLEOTIDE SEQUENCE [LARGE SCALE GENOMIC DNA]</scope>
    <source>
        <strain evidence="11">E92,LMG 26720,CCM 7988</strain>
    </source>
</reference>
<dbReference type="PROSITE" id="PS52016">
    <property type="entry name" value="TONB_DEPENDENT_REC_3"/>
    <property type="match status" value="1"/>
</dbReference>
<feature type="domain" description="TonB-dependent receptor plug" evidence="9">
    <location>
        <begin position="122"/>
        <end position="243"/>
    </location>
</feature>
<evidence type="ECO:0000256" key="1">
    <source>
        <dbReference type="ARBA" id="ARBA00004571"/>
    </source>
</evidence>
<feature type="chain" id="PRO_5011647783" evidence="8">
    <location>
        <begin position="24"/>
        <end position="1020"/>
    </location>
</feature>
<evidence type="ECO:0000313" key="11">
    <source>
        <dbReference type="Proteomes" id="UP000199306"/>
    </source>
</evidence>
<feature type="signal peptide" evidence="8">
    <location>
        <begin position="1"/>
        <end position="23"/>
    </location>
</feature>
<dbReference type="GO" id="GO:0009279">
    <property type="term" value="C:cell outer membrane"/>
    <property type="evidence" value="ECO:0007669"/>
    <property type="project" value="UniProtKB-SubCell"/>
</dbReference>
<keyword evidence="4 7" id="KW-0812">Transmembrane</keyword>
<evidence type="ECO:0000259" key="9">
    <source>
        <dbReference type="Pfam" id="PF07715"/>
    </source>
</evidence>
<gene>
    <name evidence="10" type="ORF">SAMN04515674_10178</name>
</gene>
<dbReference type="NCBIfam" id="TIGR04057">
    <property type="entry name" value="SusC_RagA_signa"/>
    <property type="match status" value="1"/>
</dbReference>
<dbReference type="FunFam" id="2.170.130.10:FF:000008">
    <property type="entry name" value="SusC/RagA family TonB-linked outer membrane protein"/>
    <property type="match status" value="1"/>
</dbReference>